<dbReference type="Pfam" id="PF26606">
    <property type="entry name" value="SCO4848"/>
    <property type="match status" value="1"/>
</dbReference>
<dbReference type="RefSeq" id="WP_205259137.1">
    <property type="nucleotide sequence ID" value="NZ_JAERWK010000003.1"/>
</dbReference>
<comment type="caution">
    <text evidence="2">The sequence shown here is derived from an EMBL/GenBank/DDBJ whole genome shotgun (WGS) entry which is preliminary data.</text>
</comment>
<dbReference type="InterPro" id="IPR058061">
    <property type="entry name" value="SCO4848-like"/>
</dbReference>
<evidence type="ECO:0000313" key="3">
    <source>
        <dbReference type="Proteomes" id="UP000663792"/>
    </source>
</evidence>
<reference evidence="2" key="1">
    <citation type="submission" date="2021-01" db="EMBL/GenBank/DDBJ databases">
        <title>YIM 132084 draft genome.</title>
        <authorList>
            <person name="An D."/>
        </authorList>
    </citation>
    <scope>NUCLEOTIDE SEQUENCE</scope>
    <source>
        <strain evidence="2">YIM 132084</strain>
    </source>
</reference>
<dbReference type="Proteomes" id="UP000663792">
    <property type="component" value="Unassembled WGS sequence"/>
</dbReference>
<keyword evidence="3" id="KW-1185">Reference proteome</keyword>
<feature type="transmembrane region" description="Helical" evidence="1">
    <location>
        <begin position="50"/>
        <end position="75"/>
    </location>
</feature>
<evidence type="ECO:0000256" key="1">
    <source>
        <dbReference type="SAM" id="Phobius"/>
    </source>
</evidence>
<sequence>MKLPRGWSVFLVLAGVFNVAIWPRFGVAIWNDERAWSGPIGSSSPTGFLWVHAVLIVSAMAIGLGVGVLGGLTLVRSRRTAGV</sequence>
<dbReference type="EMBL" id="JAERWK010000003">
    <property type="protein sequence ID" value="MBM9466188.1"/>
    <property type="molecule type" value="Genomic_DNA"/>
</dbReference>
<keyword evidence="1" id="KW-0472">Membrane</keyword>
<keyword evidence="1" id="KW-0812">Transmembrane</keyword>
<protein>
    <submittedName>
        <fullName evidence="2">Uncharacterized protein</fullName>
    </submittedName>
</protein>
<dbReference type="AlphaFoldDB" id="A0A938YEA7"/>
<accession>A0A938YEA7</accession>
<feature type="transmembrane region" description="Helical" evidence="1">
    <location>
        <begin position="7"/>
        <end position="30"/>
    </location>
</feature>
<evidence type="ECO:0000313" key="2">
    <source>
        <dbReference type="EMBL" id="MBM9466188.1"/>
    </source>
</evidence>
<gene>
    <name evidence="2" type="ORF">JL106_02690</name>
</gene>
<keyword evidence="1" id="KW-1133">Transmembrane helix</keyword>
<organism evidence="2 3">
    <name type="scientific">Nakamurella leprariae</name>
    <dbReference type="NCBI Taxonomy" id="2803911"/>
    <lineage>
        <taxon>Bacteria</taxon>
        <taxon>Bacillati</taxon>
        <taxon>Actinomycetota</taxon>
        <taxon>Actinomycetes</taxon>
        <taxon>Nakamurellales</taxon>
        <taxon>Nakamurellaceae</taxon>
        <taxon>Nakamurella</taxon>
    </lineage>
</organism>
<proteinExistence type="predicted"/>
<dbReference type="NCBIfam" id="NF046117">
    <property type="entry name" value="SCO4848_fam"/>
    <property type="match status" value="1"/>
</dbReference>
<name>A0A938YEA7_9ACTN</name>